<comment type="caution">
    <text evidence="1">The sequence shown here is derived from an EMBL/GenBank/DDBJ whole genome shotgun (WGS) entry which is preliminary data.</text>
</comment>
<reference evidence="1" key="1">
    <citation type="submission" date="2022-03" db="EMBL/GenBank/DDBJ databases">
        <authorList>
            <person name="Sayadi A."/>
        </authorList>
    </citation>
    <scope>NUCLEOTIDE SEQUENCE</scope>
</reference>
<sequence>MTQEVLNILKNLDIPIEKCYGQGYDGTSVMSGAYNGVNFASKVLQKKNIDLSESVTVLEQVEKNLTELRSSYE</sequence>
<keyword evidence="2" id="KW-1185">Reference proteome</keyword>
<protein>
    <recommendedName>
        <fullName evidence="3">DUF4371 domain-containing protein</fullName>
    </recommendedName>
</protein>
<dbReference type="AlphaFoldDB" id="A0A9P0Q6T2"/>
<name>A0A9P0Q6T2_ACAOB</name>
<accession>A0A9P0Q6T2</accession>
<evidence type="ECO:0000313" key="1">
    <source>
        <dbReference type="EMBL" id="CAH2012918.1"/>
    </source>
</evidence>
<gene>
    <name evidence="1" type="ORF">ACAOBT_LOCUS33099</name>
</gene>
<dbReference type="OrthoDB" id="6774949at2759"/>
<proteinExistence type="predicted"/>
<dbReference type="Proteomes" id="UP001152888">
    <property type="component" value="Unassembled WGS sequence"/>
</dbReference>
<evidence type="ECO:0008006" key="3">
    <source>
        <dbReference type="Google" id="ProtNLM"/>
    </source>
</evidence>
<evidence type="ECO:0000313" key="2">
    <source>
        <dbReference type="Proteomes" id="UP001152888"/>
    </source>
</evidence>
<dbReference type="EMBL" id="CAKOFQ010008241">
    <property type="protein sequence ID" value="CAH2012918.1"/>
    <property type="molecule type" value="Genomic_DNA"/>
</dbReference>
<organism evidence="1 2">
    <name type="scientific">Acanthoscelides obtectus</name>
    <name type="common">Bean weevil</name>
    <name type="synonym">Bruchus obtectus</name>
    <dbReference type="NCBI Taxonomy" id="200917"/>
    <lineage>
        <taxon>Eukaryota</taxon>
        <taxon>Metazoa</taxon>
        <taxon>Ecdysozoa</taxon>
        <taxon>Arthropoda</taxon>
        <taxon>Hexapoda</taxon>
        <taxon>Insecta</taxon>
        <taxon>Pterygota</taxon>
        <taxon>Neoptera</taxon>
        <taxon>Endopterygota</taxon>
        <taxon>Coleoptera</taxon>
        <taxon>Polyphaga</taxon>
        <taxon>Cucujiformia</taxon>
        <taxon>Chrysomeloidea</taxon>
        <taxon>Chrysomelidae</taxon>
        <taxon>Bruchinae</taxon>
        <taxon>Bruchini</taxon>
        <taxon>Acanthoscelides</taxon>
    </lineage>
</organism>